<dbReference type="OrthoDB" id="10259681at2759"/>
<dbReference type="GO" id="GO:0034625">
    <property type="term" value="P:fatty acid elongation, monounsaturated fatty acid"/>
    <property type="evidence" value="ECO:0007669"/>
    <property type="project" value="TreeGrafter"/>
</dbReference>
<evidence type="ECO:0000313" key="12">
    <source>
        <dbReference type="EMBL" id="PLB33773.1"/>
    </source>
</evidence>
<evidence type="ECO:0000256" key="4">
    <source>
        <dbReference type="ARBA" id="ARBA00022692"/>
    </source>
</evidence>
<protein>
    <recommendedName>
        <fullName evidence="10">Elongation of fatty acids protein</fullName>
        <ecNumber evidence="10">2.3.1.-</ecNumber>
    </recommendedName>
</protein>
<accession>A0A2I2EZF8</accession>
<organism evidence="12 13">
    <name type="scientific">Aspergillus candidus</name>
    <dbReference type="NCBI Taxonomy" id="41067"/>
    <lineage>
        <taxon>Eukaryota</taxon>
        <taxon>Fungi</taxon>
        <taxon>Dikarya</taxon>
        <taxon>Ascomycota</taxon>
        <taxon>Pezizomycotina</taxon>
        <taxon>Eurotiomycetes</taxon>
        <taxon>Eurotiomycetidae</taxon>
        <taxon>Eurotiales</taxon>
        <taxon>Aspergillaceae</taxon>
        <taxon>Aspergillus</taxon>
        <taxon>Aspergillus subgen. Circumdati</taxon>
    </lineage>
</organism>
<dbReference type="AlphaFoldDB" id="A0A2I2EZF8"/>
<comment type="similarity">
    <text evidence="10">Belongs to the ELO family.</text>
</comment>
<dbReference type="GO" id="GO:0030148">
    <property type="term" value="P:sphingolipid biosynthetic process"/>
    <property type="evidence" value="ECO:0007669"/>
    <property type="project" value="TreeGrafter"/>
</dbReference>
<proteinExistence type="inferred from homology"/>
<comment type="catalytic activity">
    <reaction evidence="10">
        <text>an acyl-CoA + malonyl-CoA + H(+) = a 3-oxoacyl-CoA + CO2 + CoA</text>
        <dbReference type="Rhea" id="RHEA:50252"/>
        <dbReference type="ChEBI" id="CHEBI:15378"/>
        <dbReference type="ChEBI" id="CHEBI:16526"/>
        <dbReference type="ChEBI" id="CHEBI:57287"/>
        <dbReference type="ChEBI" id="CHEBI:57384"/>
        <dbReference type="ChEBI" id="CHEBI:58342"/>
        <dbReference type="ChEBI" id="CHEBI:90726"/>
    </reaction>
    <physiologicalReaction direction="left-to-right" evidence="10">
        <dbReference type="Rhea" id="RHEA:50253"/>
    </physiologicalReaction>
</comment>
<keyword evidence="9 10" id="KW-0275">Fatty acid biosynthesis</keyword>
<feature type="transmembrane region" description="Helical" evidence="10">
    <location>
        <begin position="379"/>
        <end position="400"/>
    </location>
</feature>
<comment type="subcellular location">
    <subcellularLocation>
        <location evidence="1">Membrane</location>
        <topology evidence="1">Multi-pass membrane protein</topology>
    </subcellularLocation>
</comment>
<feature type="transmembrane region" description="Helical" evidence="10">
    <location>
        <begin position="102"/>
        <end position="123"/>
    </location>
</feature>
<dbReference type="EMBL" id="KZ559195">
    <property type="protein sequence ID" value="PLB33773.1"/>
    <property type="molecule type" value="Genomic_DNA"/>
</dbReference>
<reference evidence="12 13" key="1">
    <citation type="submission" date="2017-12" db="EMBL/GenBank/DDBJ databases">
        <authorList>
            <consortium name="DOE Joint Genome Institute"/>
            <person name="Haridas S."/>
            <person name="Kjaerbolling I."/>
            <person name="Vesth T.C."/>
            <person name="Frisvad J.C."/>
            <person name="Nybo J.L."/>
            <person name="Theobald S."/>
            <person name="Kuo A."/>
            <person name="Bowyer P."/>
            <person name="Matsuda Y."/>
            <person name="Mondo S."/>
            <person name="Lyhne E.K."/>
            <person name="Kogle M.E."/>
            <person name="Clum A."/>
            <person name="Lipzen A."/>
            <person name="Salamov A."/>
            <person name="Ngan C.Y."/>
            <person name="Daum C."/>
            <person name="Chiniquy J."/>
            <person name="Barry K."/>
            <person name="LaButti K."/>
            <person name="Simmons B.A."/>
            <person name="Magnuson J.K."/>
            <person name="Mortensen U.H."/>
            <person name="Larsen T.O."/>
            <person name="Grigoriev I.V."/>
            <person name="Baker S.E."/>
            <person name="Andersen M.R."/>
            <person name="Nordberg H.P."/>
            <person name="Cantor M.N."/>
            <person name="Hua S.X."/>
        </authorList>
    </citation>
    <scope>NUCLEOTIDE SEQUENCE [LARGE SCALE GENOMIC DNA]</scope>
    <source>
        <strain evidence="12 13">CBS 102.13</strain>
    </source>
</reference>
<keyword evidence="8 10" id="KW-0472">Membrane</keyword>
<feature type="transmembrane region" description="Helical" evidence="10">
    <location>
        <begin position="63"/>
        <end position="81"/>
    </location>
</feature>
<evidence type="ECO:0000256" key="9">
    <source>
        <dbReference type="ARBA" id="ARBA00023160"/>
    </source>
</evidence>
<gene>
    <name evidence="12" type="ORF">BDW47DRAFT_87173</name>
</gene>
<keyword evidence="6 10" id="KW-1133">Transmembrane helix</keyword>
<name>A0A2I2EZF8_ASPCN</name>
<dbReference type="Pfam" id="PF01151">
    <property type="entry name" value="ELO"/>
    <property type="match status" value="1"/>
</dbReference>
<dbReference type="Proteomes" id="UP000234585">
    <property type="component" value="Unassembled WGS sequence"/>
</dbReference>
<feature type="transmembrane region" description="Helical" evidence="10">
    <location>
        <begin position="250"/>
        <end position="270"/>
    </location>
</feature>
<evidence type="ECO:0000256" key="1">
    <source>
        <dbReference type="ARBA" id="ARBA00004141"/>
    </source>
</evidence>
<keyword evidence="5 10" id="KW-0276">Fatty acid metabolism</keyword>
<dbReference type="GO" id="GO:0009922">
    <property type="term" value="F:fatty acid elongase activity"/>
    <property type="evidence" value="ECO:0007669"/>
    <property type="project" value="InterPro"/>
</dbReference>
<keyword evidence="4 10" id="KW-0812">Transmembrane</keyword>
<dbReference type="GO" id="GO:0034626">
    <property type="term" value="P:fatty acid elongation, polyunsaturated fatty acid"/>
    <property type="evidence" value="ECO:0007669"/>
    <property type="project" value="TreeGrafter"/>
</dbReference>
<evidence type="ECO:0000256" key="3">
    <source>
        <dbReference type="ARBA" id="ARBA00022679"/>
    </source>
</evidence>
<dbReference type="GeneID" id="36527248"/>
<evidence type="ECO:0000256" key="11">
    <source>
        <dbReference type="SAM" id="MobiDB-lite"/>
    </source>
</evidence>
<evidence type="ECO:0000313" key="13">
    <source>
        <dbReference type="Proteomes" id="UP000234585"/>
    </source>
</evidence>
<dbReference type="GO" id="GO:0019367">
    <property type="term" value="P:fatty acid elongation, saturated fatty acid"/>
    <property type="evidence" value="ECO:0007669"/>
    <property type="project" value="TreeGrafter"/>
</dbReference>
<dbReference type="GO" id="GO:0042761">
    <property type="term" value="P:very long-chain fatty acid biosynthetic process"/>
    <property type="evidence" value="ECO:0007669"/>
    <property type="project" value="TreeGrafter"/>
</dbReference>
<dbReference type="STRING" id="41067.A0A2I2EZF8"/>
<keyword evidence="2 10" id="KW-0444">Lipid biosynthesis</keyword>
<comment type="caution">
    <text evidence="10">Lacks conserved residue(s) required for the propagation of feature annotation.</text>
</comment>
<dbReference type="EC" id="2.3.1.-" evidence="10"/>
<sequence length="537" mass="58442">MYDFNVDTASGPAIVRIGLPPSSLLRFPPDQLPNTLPAPIIDQPTWDQPFNIPPTLYNQALDVRVPITIAGVYAVTVVLLNRVNKARGYKPWGFSQSKLFKLFVILHNVFLAVYSAWTFVGMLKAFRNSLPARNDPNGLISVADAMCKINGPRGYGNAATYNPSIDQWTMRNPAYQLAEGGVPDSTDVGRLWNQGLAYLGWIFYLSKFYEVVDTAIILAKGKKSSTLQTYHHAGAMMCMWAGIRYVAPPILIFTLVNSAIHAMMYTYYTVTALRIRVPGVIKRSLTSMQITQFLIGTTWAASYLFVHYTLPLDPSAASAAAAAAAGSADAGSVSWLKKLAFRAAGAEGIAENVGHAEDAGQRLLVGPMTTCMDTSGQGFAIWLNVTYLLPLTFLFVRFFIRSYLYRKEPTTHQPTQMHSAEKAGLDALKGVSREIQKSVEMNGETSEATDDEVINKAKAIQAKKAQAAAPADNSPVRTRASAANKQKSRVIASETSDQGFSPVTKKGAKKATKENDHSSASANVKGNNPFGVLDRNA</sequence>
<evidence type="ECO:0000256" key="5">
    <source>
        <dbReference type="ARBA" id="ARBA00022832"/>
    </source>
</evidence>
<evidence type="ECO:0000256" key="6">
    <source>
        <dbReference type="ARBA" id="ARBA00022989"/>
    </source>
</evidence>
<keyword evidence="3 10" id="KW-0808">Transferase</keyword>
<evidence type="ECO:0000256" key="8">
    <source>
        <dbReference type="ARBA" id="ARBA00023136"/>
    </source>
</evidence>
<dbReference type="PANTHER" id="PTHR11157">
    <property type="entry name" value="FATTY ACID ACYL TRANSFERASE-RELATED"/>
    <property type="match status" value="1"/>
</dbReference>
<evidence type="ECO:0000256" key="10">
    <source>
        <dbReference type="RuleBase" id="RU361115"/>
    </source>
</evidence>
<evidence type="ECO:0000256" key="2">
    <source>
        <dbReference type="ARBA" id="ARBA00022516"/>
    </source>
</evidence>
<dbReference type="InterPro" id="IPR002076">
    <property type="entry name" value="ELO_fam"/>
</dbReference>
<keyword evidence="13" id="KW-1185">Reference proteome</keyword>
<keyword evidence="7 10" id="KW-0443">Lipid metabolism</keyword>
<feature type="region of interest" description="Disordered" evidence="11">
    <location>
        <begin position="465"/>
        <end position="537"/>
    </location>
</feature>
<dbReference type="PANTHER" id="PTHR11157:SF169">
    <property type="entry name" value="ELONGATION OF FATTY ACIDS PROTEIN"/>
    <property type="match status" value="1"/>
</dbReference>
<evidence type="ECO:0000256" key="7">
    <source>
        <dbReference type="ARBA" id="ARBA00023098"/>
    </source>
</evidence>
<dbReference type="GO" id="GO:0005789">
    <property type="term" value="C:endoplasmic reticulum membrane"/>
    <property type="evidence" value="ECO:0007669"/>
    <property type="project" value="TreeGrafter"/>
</dbReference>
<dbReference type="RefSeq" id="XP_024667785.1">
    <property type="nucleotide sequence ID" value="XM_024820088.1"/>
</dbReference>